<evidence type="ECO:0000256" key="1">
    <source>
        <dbReference type="SAM" id="MobiDB-lite"/>
    </source>
</evidence>
<dbReference type="RefSeq" id="WP_263798513.1">
    <property type="nucleotide sequence ID" value="NZ_AP027141.1"/>
</dbReference>
<accession>A0ABM8DZF5</accession>
<evidence type="ECO:0000313" key="3">
    <source>
        <dbReference type="EMBL" id="BDV30901.1"/>
    </source>
</evidence>
<gene>
    <name evidence="3" type="ORF">Microterr_15610</name>
</gene>
<dbReference type="SUPFAM" id="SSF82171">
    <property type="entry name" value="DPP6 N-terminal domain-like"/>
    <property type="match status" value="1"/>
</dbReference>
<evidence type="ECO:0000256" key="2">
    <source>
        <dbReference type="SAM" id="Phobius"/>
    </source>
</evidence>
<sequence>MGGTDAVARRRRSMVPAVVAGVVVTTLLVLPQVVPLTASAAERPVFPRTVAAYSWWTTPLAPGDLERATLIYQNGVGVEFLDAPQAIVLGDDGSTYRRLTVAETRSTPTDQGDPARSVLAPDGTFAVVASGTATGVVTVVDVGDGTTRDLSIGAGRTAVPQSITADGGTVLLLVSDAELSRYASFDFRLSASVATLDLASGAVREHPSVDGVNAASISPDGRLILADTSAGFFLIDVATGDARPVDDLGSGSSVGGAAFSPSGARIATTSITGLQVDDLAQGDSRSWQLDGLDVAVVLGWRDDDTVLVQGLTGGDANTSALAWIDATTGEAEVFSTYTPDLTGAAMWISSAATGLIPEWTVADTRNDRGILPIVLALGAGLVAGLFAWLLTPRRRAAVTTEAPQAAESVQRQAERASAG</sequence>
<keyword evidence="2" id="KW-0472">Membrane</keyword>
<keyword evidence="4" id="KW-1185">Reference proteome</keyword>
<evidence type="ECO:0008006" key="5">
    <source>
        <dbReference type="Google" id="ProtNLM"/>
    </source>
</evidence>
<feature type="region of interest" description="Disordered" evidence="1">
    <location>
        <begin position="400"/>
        <end position="419"/>
    </location>
</feature>
<feature type="transmembrane region" description="Helical" evidence="2">
    <location>
        <begin position="370"/>
        <end position="390"/>
    </location>
</feature>
<reference evidence="3 4" key="1">
    <citation type="submission" date="2022-12" db="EMBL/GenBank/DDBJ databases">
        <title>Microbacterium terricola strain KV-448 chromosome, complete genome.</title>
        <authorList>
            <person name="Oshima T."/>
            <person name="Moriya T."/>
            <person name="Bessho Y."/>
        </authorList>
    </citation>
    <scope>NUCLEOTIDE SEQUENCE [LARGE SCALE GENOMIC DNA]</scope>
    <source>
        <strain evidence="3 4">KV-448</strain>
    </source>
</reference>
<dbReference type="EMBL" id="AP027141">
    <property type="protein sequence ID" value="BDV30901.1"/>
    <property type="molecule type" value="Genomic_DNA"/>
</dbReference>
<name>A0ABM8DZF5_9MICO</name>
<organism evidence="3 4">
    <name type="scientific">Microbacterium terricola</name>
    <dbReference type="NCBI Taxonomy" id="344163"/>
    <lineage>
        <taxon>Bacteria</taxon>
        <taxon>Bacillati</taxon>
        <taxon>Actinomycetota</taxon>
        <taxon>Actinomycetes</taxon>
        <taxon>Micrococcales</taxon>
        <taxon>Microbacteriaceae</taxon>
        <taxon>Microbacterium</taxon>
    </lineage>
</organism>
<dbReference type="Gene3D" id="2.130.10.10">
    <property type="entry name" value="YVTN repeat-like/Quinoprotein amine dehydrogenase"/>
    <property type="match status" value="1"/>
</dbReference>
<proteinExistence type="predicted"/>
<dbReference type="Proteomes" id="UP001317779">
    <property type="component" value="Chromosome"/>
</dbReference>
<keyword evidence="2" id="KW-1133">Transmembrane helix</keyword>
<protein>
    <recommendedName>
        <fullName evidence="5">WD40 repeat domain-containing protein</fullName>
    </recommendedName>
</protein>
<dbReference type="InterPro" id="IPR015943">
    <property type="entry name" value="WD40/YVTN_repeat-like_dom_sf"/>
</dbReference>
<keyword evidence="2" id="KW-0812">Transmembrane</keyword>
<evidence type="ECO:0000313" key="4">
    <source>
        <dbReference type="Proteomes" id="UP001317779"/>
    </source>
</evidence>